<dbReference type="InterPro" id="IPR000383">
    <property type="entry name" value="Xaa-Pro-like_dom"/>
</dbReference>
<dbReference type="SUPFAM" id="SSF49785">
    <property type="entry name" value="Galactose-binding domain-like"/>
    <property type="match status" value="1"/>
</dbReference>
<sequence>MAKPRYGLADRYHVRKYKLPRGRAYSVSDHDVVVADGTTLKVSHYAPAGSPRGTVVAMSPYGRTGFTPRMSFGPYAAQGYHVLAVSVRGSCGSGGSFNPMLDEPSDFRDVVGWMRNQPWYTGSFASVGASYLGWTQWALLMEPQPDHKAAIVVVGPHEFRDFHWGSGTFTSAFPMWLALLEAQESQLRSFRYLLTKGKPVYRMLRKTPVADVMFQAVPGQKAWAEDRIMYEADDPFWEPVDLSEALERANIPVLICTGWQDLFIAQSIEQFTRLRARGVDSALTVGPGDHSQAATSTASAREPFEWLETHLVGTGPARASRVHLHVTGADEWRDLDEWPPATVVRRMHLAAGALVDTAVTGEQVFVFDPEDPPTFPGGPLLIGGGYADDTDVAARGDVLSYASAVLTADVEVHGSPVVVLDRSSQHLDANLFVRISDVDERGRSRNVAQGDVRVHSDGTVHIQLTPIAHRFRAGHRIRLTVAGGAYPHFLSSPGTGENPMFATQRVPNRHTIQLAGSYLELPVMPSLSNVN</sequence>
<dbReference type="Gene3D" id="3.40.50.1820">
    <property type="entry name" value="alpha/beta hydrolase"/>
    <property type="match status" value="1"/>
</dbReference>
<proteinExistence type="predicted"/>
<name>W5TM55_9NOCA</name>
<dbReference type="Pfam" id="PF02129">
    <property type="entry name" value="Peptidase_S15"/>
    <property type="match status" value="1"/>
</dbReference>
<reference evidence="3 4" key="1">
    <citation type="journal article" date="2014" name="Appl. Environ. Microbiol.">
        <title>Insights into the Microbial Degradation of Rubber and Gutta-Percha by Analysis of the Complete Genome of Nocardia nova SH22a.</title>
        <authorList>
            <person name="Luo Q."/>
            <person name="Hiessl S."/>
            <person name="Poehlein A."/>
            <person name="Daniel R."/>
            <person name="Steinbuchel A."/>
        </authorList>
    </citation>
    <scope>NUCLEOTIDE SEQUENCE [LARGE SCALE GENOMIC DNA]</scope>
    <source>
        <strain evidence="3">SH22a</strain>
    </source>
</reference>
<dbReference type="RefSeq" id="WP_025351450.1">
    <property type="nucleotide sequence ID" value="NZ_CP006850.1"/>
</dbReference>
<evidence type="ECO:0000313" key="4">
    <source>
        <dbReference type="Proteomes" id="UP000019150"/>
    </source>
</evidence>
<evidence type="ECO:0000256" key="1">
    <source>
        <dbReference type="ARBA" id="ARBA00022801"/>
    </source>
</evidence>
<organism evidence="3 4">
    <name type="scientific">Nocardia nova SH22a</name>
    <dbReference type="NCBI Taxonomy" id="1415166"/>
    <lineage>
        <taxon>Bacteria</taxon>
        <taxon>Bacillati</taxon>
        <taxon>Actinomycetota</taxon>
        <taxon>Actinomycetes</taxon>
        <taxon>Mycobacteriales</taxon>
        <taxon>Nocardiaceae</taxon>
        <taxon>Nocardia</taxon>
    </lineage>
</organism>
<gene>
    <name evidence="3" type="ORF">NONO_c52880</name>
</gene>
<dbReference type="InterPro" id="IPR005674">
    <property type="entry name" value="CocE/Ser_esterase"/>
</dbReference>
<dbReference type="AlphaFoldDB" id="W5TM55"/>
<dbReference type="EMBL" id="CP006850">
    <property type="protein sequence ID" value="AHH20068.1"/>
    <property type="molecule type" value="Genomic_DNA"/>
</dbReference>
<dbReference type="InterPro" id="IPR029058">
    <property type="entry name" value="AB_hydrolase_fold"/>
</dbReference>
<keyword evidence="4" id="KW-1185">Reference proteome</keyword>
<dbReference type="InterPro" id="IPR013736">
    <property type="entry name" value="Xaa-Pro_dipept_C"/>
</dbReference>
<dbReference type="Gene3D" id="1.10.3020.10">
    <property type="entry name" value="alpha-amino acid ester hydrolase ( Helical cap domain)"/>
    <property type="match status" value="1"/>
</dbReference>
<dbReference type="NCBIfam" id="TIGR00976">
    <property type="entry name" value="CocE_NonD"/>
    <property type="match status" value="1"/>
</dbReference>
<dbReference type="Pfam" id="PF08530">
    <property type="entry name" value="PepX_C"/>
    <property type="match status" value="1"/>
</dbReference>
<dbReference type="HOGENOM" id="CLU_015590_5_2_11"/>
<dbReference type="SMART" id="SM00939">
    <property type="entry name" value="PepX_C"/>
    <property type="match status" value="1"/>
</dbReference>
<evidence type="ECO:0000313" key="3">
    <source>
        <dbReference type="EMBL" id="AHH20068.1"/>
    </source>
</evidence>
<evidence type="ECO:0000259" key="2">
    <source>
        <dbReference type="SMART" id="SM00939"/>
    </source>
</evidence>
<dbReference type="InterPro" id="IPR008979">
    <property type="entry name" value="Galactose-bd-like_sf"/>
</dbReference>
<dbReference type="SUPFAM" id="SSF53474">
    <property type="entry name" value="alpha/beta-Hydrolases"/>
    <property type="match status" value="1"/>
</dbReference>
<accession>W5TM55</accession>
<dbReference type="OrthoDB" id="5240615at2"/>
<feature type="domain" description="Xaa-Pro dipeptidyl-peptidase C-terminal" evidence="2">
    <location>
        <begin position="304"/>
        <end position="520"/>
    </location>
</feature>
<dbReference type="STRING" id="1415166.NONO_c52880"/>
<dbReference type="Gene3D" id="2.60.120.260">
    <property type="entry name" value="Galactose-binding domain-like"/>
    <property type="match status" value="1"/>
</dbReference>
<dbReference type="eggNOG" id="COG2936">
    <property type="taxonomic scope" value="Bacteria"/>
</dbReference>
<keyword evidence="1 3" id="KW-0378">Hydrolase</keyword>
<dbReference type="KEGG" id="nno:NONO_c52880"/>
<dbReference type="PATRIC" id="fig|1415166.3.peg.5449"/>
<protein>
    <submittedName>
        <fullName evidence="3">Hydrolase, CocE/NonD family</fullName>
    </submittedName>
</protein>
<dbReference type="Proteomes" id="UP000019150">
    <property type="component" value="Chromosome"/>
</dbReference>
<dbReference type="GO" id="GO:0008239">
    <property type="term" value="F:dipeptidyl-peptidase activity"/>
    <property type="evidence" value="ECO:0007669"/>
    <property type="project" value="InterPro"/>
</dbReference>